<dbReference type="RefSeq" id="WP_011389698.1">
    <property type="nucleotide sequence ID" value="NC_007643.1"/>
</dbReference>
<reference evidence="2 3" key="1">
    <citation type="journal article" date="2011" name="Stand. Genomic Sci.">
        <title>Complete genome sequence of Rhodospirillum rubrum type strain (S1).</title>
        <authorList>
            <person name="Munk A.C."/>
            <person name="Copeland A."/>
            <person name="Lucas S."/>
            <person name="Lapidus A."/>
            <person name="Del Rio T.G."/>
            <person name="Barry K."/>
            <person name="Detter J.C."/>
            <person name="Hammon N."/>
            <person name="Israni S."/>
            <person name="Pitluck S."/>
            <person name="Brettin T."/>
            <person name="Bruce D."/>
            <person name="Han C."/>
            <person name="Tapia R."/>
            <person name="Gilna P."/>
            <person name="Schmutz J."/>
            <person name="Larimer F."/>
            <person name="Land M."/>
            <person name="Kyrpides N.C."/>
            <person name="Mavromatis K."/>
            <person name="Richardson P."/>
            <person name="Rohde M."/>
            <person name="Goker M."/>
            <person name="Klenk H.P."/>
            <person name="Zhang Y."/>
            <person name="Roberts G.P."/>
            <person name="Reslewic S."/>
            <person name="Schwartz D.C."/>
        </authorList>
    </citation>
    <scope>NUCLEOTIDE SEQUENCE [LARGE SCALE GENOMIC DNA]</scope>
    <source>
        <strain evidence="3">ATCC 11170 / ATH 1.1.1 / DSM 467 / LMG 4362 / NCIMB 8255 / S1</strain>
    </source>
</reference>
<dbReference type="PATRIC" id="fig|269796.9.peg.2028"/>
<dbReference type="SUPFAM" id="SSF51735">
    <property type="entry name" value="NAD(P)-binding Rossmann-fold domains"/>
    <property type="match status" value="1"/>
</dbReference>
<evidence type="ECO:0000313" key="2">
    <source>
        <dbReference type="EMBL" id="ABC22745.1"/>
    </source>
</evidence>
<sequence length="227" mass="23614">MSTILISGANRGLGLEFARQYRQEGHRVIGTCRDPGKAGDLLALGAEVLPLDVADLAAVAGFGAVVGDQPVDLFINNAGVYGGRHSEQDLGEVDSRVWLETLVVNTIAPLKLTEAILPNLERAEAAKAVYLSSKMGSMAANSAGGAYIYRSSKAALNAVVRSLAADLADRAIVVAALHPGWVRTDMGGPDGDIDAGESIAGLRRVIAALATTDSGRFLAYDGGEVPW</sequence>
<accession>Q2RT00</accession>
<dbReference type="KEGG" id="rru:Rru_A1945"/>
<dbReference type="Proteomes" id="UP000001929">
    <property type="component" value="Chromosome"/>
</dbReference>
<dbReference type="Pfam" id="PF00106">
    <property type="entry name" value="adh_short"/>
    <property type="match status" value="1"/>
</dbReference>
<keyword evidence="3" id="KW-1185">Reference proteome</keyword>
<dbReference type="EnsemblBacteria" id="ABC22745">
    <property type="protein sequence ID" value="ABC22745"/>
    <property type="gene ID" value="Rru_A1945"/>
</dbReference>
<gene>
    <name evidence="2" type="ordered locus">Rru_A1945</name>
</gene>
<dbReference type="AlphaFoldDB" id="Q2RT00"/>
<dbReference type="EC" id="1.1.1.184" evidence="2"/>
<organism evidence="2 3">
    <name type="scientific">Rhodospirillum rubrum (strain ATCC 11170 / ATH 1.1.1 / DSM 467 / LMG 4362 / NCIMB 8255 / S1)</name>
    <dbReference type="NCBI Taxonomy" id="269796"/>
    <lineage>
        <taxon>Bacteria</taxon>
        <taxon>Pseudomonadati</taxon>
        <taxon>Pseudomonadota</taxon>
        <taxon>Alphaproteobacteria</taxon>
        <taxon>Rhodospirillales</taxon>
        <taxon>Rhodospirillaceae</taxon>
        <taxon>Rhodospirillum</taxon>
    </lineage>
</organism>
<comment type="similarity">
    <text evidence="1">Belongs to the short-chain dehydrogenases/reductases (SDR) family.</text>
</comment>
<dbReference type="Gene3D" id="3.40.50.720">
    <property type="entry name" value="NAD(P)-binding Rossmann-like Domain"/>
    <property type="match status" value="1"/>
</dbReference>
<name>Q2RT00_RHORT</name>
<dbReference type="PANTHER" id="PTHR45458:SF1">
    <property type="entry name" value="SHORT CHAIN DEHYDROGENASE"/>
    <property type="match status" value="1"/>
</dbReference>
<proteinExistence type="inferred from homology"/>
<dbReference type="PRINTS" id="PR00081">
    <property type="entry name" value="GDHRDH"/>
</dbReference>
<dbReference type="STRING" id="269796.Rru_A1945"/>
<dbReference type="InterPro" id="IPR002347">
    <property type="entry name" value="SDR_fam"/>
</dbReference>
<dbReference type="InterPro" id="IPR052184">
    <property type="entry name" value="SDR_enzymes"/>
</dbReference>
<dbReference type="GO" id="GO:0004090">
    <property type="term" value="F:carbonyl reductase (NADPH) activity"/>
    <property type="evidence" value="ECO:0007669"/>
    <property type="project" value="UniProtKB-EC"/>
</dbReference>
<dbReference type="EMBL" id="CP000230">
    <property type="protein sequence ID" value="ABC22745.1"/>
    <property type="molecule type" value="Genomic_DNA"/>
</dbReference>
<dbReference type="eggNOG" id="COG1028">
    <property type="taxonomic scope" value="Bacteria"/>
</dbReference>
<dbReference type="PRINTS" id="PR00080">
    <property type="entry name" value="SDRFAMILY"/>
</dbReference>
<keyword evidence="2" id="KW-0560">Oxidoreductase</keyword>
<evidence type="ECO:0000313" key="3">
    <source>
        <dbReference type="Proteomes" id="UP000001929"/>
    </source>
</evidence>
<evidence type="ECO:0000256" key="1">
    <source>
        <dbReference type="RuleBase" id="RU000363"/>
    </source>
</evidence>
<dbReference type="PhylomeDB" id="Q2RT00"/>
<dbReference type="CDD" id="cd05325">
    <property type="entry name" value="carb_red_sniffer_like_SDR_c"/>
    <property type="match status" value="1"/>
</dbReference>
<dbReference type="HOGENOM" id="CLU_010194_9_1_5"/>
<dbReference type="PANTHER" id="PTHR45458">
    <property type="entry name" value="SHORT-CHAIN DEHYDROGENASE/REDUCTASE SDR"/>
    <property type="match status" value="1"/>
</dbReference>
<dbReference type="InterPro" id="IPR036291">
    <property type="entry name" value="NAD(P)-bd_dom_sf"/>
</dbReference>
<protein>
    <submittedName>
        <fullName evidence="2">Short-chain dehydrogenase/reductase SDR</fullName>
        <ecNumber evidence="2">1.1.1.184</ecNumber>
    </submittedName>
</protein>